<protein>
    <submittedName>
        <fullName evidence="1">Uncharacterized protein</fullName>
    </submittedName>
</protein>
<evidence type="ECO:0000313" key="1">
    <source>
        <dbReference type="EMBL" id="OCI31035.1"/>
    </source>
</evidence>
<reference evidence="1 2" key="1">
    <citation type="submission" date="2016-06" db="EMBL/GenBank/DDBJ databases">
        <title>Genome sequence of Oerskovia enterophila DSM 43852.</title>
        <authorList>
            <person name="Poehlein A."/>
            <person name="Jag V."/>
            <person name="Bengelsdorf F.R."/>
            <person name="Daniel R."/>
            <person name="Duerre P."/>
        </authorList>
    </citation>
    <scope>NUCLEOTIDE SEQUENCE [LARGE SCALE GENOMIC DNA]</scope>
    <source>
        <strain evidence="1 2">DSM 43852</strain>
    </source>
</reference>
<sequence>MPHPIGSLQQDGDPLFTGLLKQERKATHGLRRRTIVISGLVAILWLEGVDNLIDQVRSHAGMLGKEIRIQRGSLVVNP</sequence>
<comment type="caution">
    <text evidence="1">The sequence shown here is derived from an EMBL/GenBank/DDBJ whole genome shotgun (WGS) entry which is preliminary data.</text>
</comment>
<keyword evidence="2" id="KW-1185">Reference proteome</keyword>
<gene>
    <name evidence="1" type="ORF">OERS_22450</name>
</gene>
<accession>A0ABX2YAP7</accession>
<dbReference type="EMBL" id="MAQA01000024">
    <property type="protein sequence ID" value="OCI31035.1"/>
    <property type="molecule type" value="Genomic_DNA"/>
</dbReference>
<dbReference type="Proteomes" id="UP000093412">
    <property type="component" value="Unassembled WGS sequence"/>
</dbReference>
<organism evidence="1 2">
    <name type="scientific">Oerskovia enterophila</name>
    <dbReference type="NCBI Taxonomy" id="43678"/>
    <lineage>
        <taxon>Bacteria</taxon>
        <taxon>Bacillati</taxon>
        <taxon>Actinomycetota</taxon>
        <taxon>Actinomycetes</taxon>
        <taxon>Micrococcales</taxon>
        <taxon>Cellulomonadaceae</taxon>
        <taxon>Oerskovia</taxon>
    </lineage>
</organism>
<name>A0ABX2YAP7_9CELL</name>
<evidence type="ECO:0000313" key="2">
    <source>
        <dbReference type="Proteomes" id="UP000093412"/>
    </source>
</evidence>
<proteinExistence type="predicted"/>